<accession>A0ABQ0AB24</accession>
<dbReference type="Proteomes" id="UP001465153">
    <property type="component" value="Unassembled WGS sequence"/>
</dbReference>
<keyword evidence="2" id="KW-1185">Reference proteome</keyword>
<proteinExistence type="predicted"/>
<name>A0ABQ0AB24_9GAMM</name>
<gene>
    <name evidence="1" type="ORF">NBRC116591_26650</name>
</gene>
<organism evidence="1 2">
    <name type="scientific">Sessilibacter corallicola</name>
    <dbReference type="NCBI Taxonomy" id="2904075"/>
    <lineage>
        <taxon>Bacteria</taxon>
        <taxon>Pseudomonadati</taxon>
        <taxon>Pseudomonadota</taxon>
        <taxon>Gammaproteobacteria</taxon>
        <taxon>Cellvibrionales</taxon>
        <taxon>Cellvibrionaceae</taxon>
        <taxon>Sessilibacter</taxon>
    </lineage>
</organism>
<dbReference type="RefSeq" id="WP_353303551.1">
    <property type="nucleotide sequence ID" value="NZ_BAABWN010000008.1"/>
</dbReference>
<dbReference type="EMBL" id="BAABWN010000008">
    <property type="protein sequence ID" value="GAA6168854.1"/>
    <property type="molecule type" value="Genomic_DNA"/>
</dbReference>
<evidence type="ECO:0000313" key="1">
    <source>
        <dbReference type="EMBL" id="GAA6168854.1"/>
    </source>
</evidence>
<sequence>MPTVNSQATALITDDLCPSHYCESKIDSMQSVFGAWQKMSIYSDHSINSNSLERFGLAGAEIINSTFTGVAIIEILESLSTAHRLYLLGLDKHVWPLRHNLLLNGVLSDAIVVHGFEHVKTAFCGFCHHRWDFEVNTPIVNNSGTQIENTSCSAQDSVCDNCSFTVEIGDHFSSFYGAYLALPKIQ</sequence>
<reference evidence="1 2" key="1">
    <citation type="submission" date="2024-04" db="EMBL/GenBank/DDBJ databases">
        <title>Draft genome sequence of Sessilibacter corallicola NBRC 116591.</title>
        <authorList>
            <person name="Miyakawa T."/>
            <person name="Kusuya Y."/>
            <person name="Miura T."/>
        </authorList>
    </citation>
    <scope>NUCLEOTIDE SEQUENCE [LARGE SCALE GENOMIC DNA]</scope>
    <source>
        <strain evidence="1 2">KU-00831-HH</strain>
    </source>
</reference>
<protein>
    <submittedName>
        <fullName evidence="1">Uncharacterized protein</fullName>
    </submittedName>
</protein>
<evidence type="ECO:0000313" key="2">
    <source>
        <dbReference type="Proteomes" id="UP001465153"/>
    </source>
</evidence>
<comment type="caution">
    <text evidence="1">The sequence shown here is derived from an EMBL/GenBank/DDBJ whole genome shotgun (WGS) entry which is preliminary data.</text>
</comment>